<dbReference type="InterPro" id="IPR012675">
    <property type="entry name" value="Beta-grasp_dom_sf"/>
</dbReference>
<reference evidence="2 3" key="1">
    <citation type="submission" date="2021-06" db="EMBL/GenBank/DDBJ databases">
        <title>Halomicroarcula sp. a new haloarchaeum isolated from saline soil.</title>
        <authorList>
            <person name="Duran-Viseras A."/>
            <person name="Sanchez-Porro C."/>
            <person name="Ventosa A."/>
        </authorList>
    </citation>
    <scope>NUCLEOTIDE SEQUENCE [LARGE SCALE GENOMIC DNA]</scope>
    <source>
        <strain evidence="2 3">F27</strain>
    </source>
</reference>
<sequence>MKVSVSGEFRSATAEETVSTEFEDESLRDALSAFAEEYRAAERRLVEEDAGTDVRYRRGVRSEDRDG</sequence>
<feature type="region of interest" description="Disordered" evidence="1">
    <location>
        <begin position="1"/>
        <end position="22"/>
    </location>
</feature>
<evidence type="ECO:0000313" key="2">
    <source>
        <dbReference type="EMBL" id="MBX0294960.1"/>
    </source>
</evidence>
<dbReference type="Proteomes" id="UP001430455">
    <property type="component" value="Unassembled WGS sequence"/>
</dbReference>
<dbReference type="AlphaFoldDB" id="A0AAW4PAN9"/>
<protein>
    <submittedName>
        <fullName evidence="2">Uncharacterized protein</fullName>
    </submittedName>
</protein>
<dbReference type="Gene3D" id="3.10.20.30">
    <property type="match status" value="1"/>
</dbReference>
<proteinExistence type="predicted"/>
<gene>
    <name evidence="2" type="ORF">EGH23_08735</name>
</gene>
<name>A0AAW4PAN9_9EURY</name>
<organism evidence="2 3">
    <name type="scientific">Haloarcula nitratireducens</name>
    <dbReference type="NCBI Taxonomy" id="2487749"/>
    <lineage>
        <taxon>Archaea</taxon>
        <taxon>Methanobacteriati</taxon>
        <taxon>Methanobacteriota</taxon>
        <taxon>Stenosarchaea group</taxon>
        <taxon>Halobacteria</taxon>
        <taxon>Halobacteriales</taxon>
        <taxon>Haloarculaceae</taxon>
        <taxon>Haloarcula</taxon>
    </lineage>
</organism>
<evidence type="ECO:0000256" key="1">
    <source>
        <dbReference type="SAM" id="MobiDB-lite"/>
    </source>
</evidence>
<dbReference type="EMBL" id="RKLT01000002">
    <property type="protein sequence ID" value="MBX0294960.1"/>
    <property type="molecule type" value="Genomic_DNA"/>
</dbReference>
<evidence type="ECO:0000313" key="3">
    <source>
        <dbReference type="Proteomes" id="UP001430455"/>
    </source>
</evidence>
<accession>A0AAW4PAN9</accession>
<comment type="caution">
    <text evidence="2">The sequence shown here is derived from an EMBL/GenBank/DDBJ whole genome shotgun (WGS) entry which is preliminary data.</text>
</comment>
<keyword evidence="3" id="KW-1185">Reference proteome</keyword>
<dbReference type="RefSeq" id="WP_220579614.1">
    <property type="nucleotide sequence ID" value="NZ_RKLT01000002.1"/>
</dbReference>